<organism evidence="1 2">
    <name type="scientific">Ruminococcus flavefaciens</name>
    <dbReference type="NCBI Taxonomy" id="1265"/>
    <lineage>
        <taxon>Bacteria</taxon>
        <taxon>Bacillati</taxon>
        <taxon>Bacillota</taxon>
        <taxon>Clostridia</taxon>
        <taxon>Eubacteriales</taxon>
        <taxon>Oscillospiraceae</taxon>
        <taxon>Ruminococcus</taxon>
    </lineage>
</organism>
<accession>A0A1M7KIH1</accession>
<dbReference type="AlphaFoldDB" id="A0A1M7KIH1"/>
<dbReference type="EMBL" id="FRCT01000009">
    <property type="protein sequence ID" value="SHM65193.1"/>
    <property type="molecule type" value="Genomic_DNA"/>
</dbReference>
<name>A0A1M7KIH1_RUMFL</name>
<evidence type="ECO:0000313" key="2">
    <source>
        <dbReference type="Proteomes" id="UP000184394"/>
    </source>
</evidence>
<protein>
    <submittedName>
        <fullName evidence="1">Uncharacterized protein</fullName>
    </submittedName>
</protein>
<gene>
    <name evidence="1" type="ORF">SAMN04487860_1095</name>
</gene>
<sequence>MITSLYCLSNYGKADENEIEYNNEGTAIV</sequence>
<dbReference type="Proteomes" id="UP000184394">
    <property type="component" value="Unassembled WGS sequence"/>
</dbReference>
<reference evidence="1 2" key="1">
    <citation type="submission" date="2016-11" db="EMBL/GenBank/DDBJ databases">
        <authorList>
            <person name="Jaros S."/>
            <person name="Januszkiewicz K."/>
            <person name="Wedrychowicz H."/>
        </authorList>
    </citation>
    <scope>NUCLEOTIDE SEQUENCE [LARGE SCALE GENOMIC DNA]</scope>
    <source>
        <strain evidence="1 2">Y1</strain>
    </source>
</reference>
<evidence type="ECO:0000313" key="1">
    <source>
        <dbReference type="EMBL" id="SHM65193.1"/>
    </source>
</evidence>
<proteinExistence type="predicted"/>